<dbReference type="STRING" id="1442371.A0A0D2HM45"/>
<dbReference type="RefSeq" id="XP_016637038.1">
    <property type="nucleotide sequence ID" value="XM_016771899.1"/>
</dbReference>
<keyword evidence="3" id="KW-1185">Reference proteome</keyword>
<organism evidence="2 3">
    <name type="scientific">Fonsecaea multimorphosa CBS 102226</name>
    <dbReference type="NCBI Taxonomy" id="1442371"/>
    <lineage>
        <taxon>Eukaryota</taxon>
        <taxon>Fungi</taxon>
        <taxon>Dikarya</taxon>
        <taxon>Ascomycota</taxon>
        <taxon>Pezizomycotina</taxon>
        <taxon>Eurotiomycetes</taxon>
        <taxon>Chaetothyriomycetidae</taxon>
        <taxon>Chaetothyriales</taxon>
        <taxon>Herpotrichiellaceae</taxon>
        <taxon>Fonsecaea</taxon>
    </lineage>
</organism>
<dbReference type="SUPFAM" id="SSF54695">
    <property type="entry name" value="POZ domain"/>
    <property type="match status" value="1"/>
</dbReference>
<gene>
    <name evidence="2" type="ORF">Z520_01381</name>
</gene>
<dbReference type="PANTHER" id="PTHR47843:SF2">
    <property type="entry name" value="BTB DOMAIN-CONTAINING PROTEIN"/>
    <property type="match status" value="1"/>
</dbReference>
<feature type="domain" description="BTB" evidence="1">
    <location>
        <begin position="51"/>
        <end position="110"/>
    </location>
</feature>
<dbReference type="VEuPathDB" id="FungiDB:Z520_01381"/>
<protein>
    <recommendedName>
        <fullName evidence="1">BTB domain-containing protein</fullName>
    </recommendedName>
</protein>
<reference evidence="2 3" key="1">
    <citation type="submission" date="2015-01" db="EMBL/GenBank/DDBJ databases">
        <title>The Genome Sequence of Fonsecaea multimorphosa CBS 102226.</title>
        <authorList>
            <consortium name="The Broad Institute Genomics Platform"/>
            <person name="Cuomo C."/>
            <person name="de Hoog S."/>
            <person name="Gorbushina A."/>
            <person name="Stielow B."/>
            <person name="Teixiera M."/>
            <person name="Abouelleil A."/>
            <person name="Chapman S.B."/>
            <person name="Priest M."/>
            <person name="Young S.K."/>
            <person name="Wortman J."/>
            <person name="Nusbaum C."/>
            <person name="Birren B."/>
        </authorList>
    </citation>
    <scope>NUCLEOTIDE SEQUENCE [LARGE SCALE GENOMIC DNA]</scope>
    <source>
        <strain evidence="2 3">CBS 102226</strain>
    </source>
</reference>
<name>A0A0D2HM45_9EURO</name>
<proteinExistence type="predicted"/>
<dbReference type="SMART" id="SM00225">
    <property type="entry name" value="BTB"/>
    <property type="match status" value="1"/>
</dbReference>
<dbReference type="PANTHER" id="PTHR47843">
    <property type="entry name" value="BTB DOMAIN-CONTAINING PROTEIN-RELATED"/>
    <property type="match status" value="1"/>
</dbReference>
<dbReference type="PROSITE" id="PS50097">
    <property type="entry name" value="BTB"/>
    <property type="match status" value="1"/>
</dbReference>
<evidence type="ECO:0000313" key="2">
    <source>
        <dbReference type="EMBL" id="KIY02916.1"/>
    </source>
</evidence>
<evidence type="ECO:0000259" key="1">
    <source>
        <dbReference type="PROSITE" id="PS50097"/>
    </source>
</evidence>
<dbReference type="EMBL" id="KN848063">
    <property type="protein sequence ID" value="KIY02916.1"/>
    <property type="molecule type" value="Genomic_DNA"/>
</dbReference>
<sequence length="261" mass="29458">MDSNEANSAYCTKRVLSQDASVAGFDEVQQEAQTEAQKEAESRNFAASPIIMISVGKEKVTYRMHKATLVKKSTFFAKIFASGMMESQTHEVSLPEDDLETFERFASWIYGQDDTESTDDNSKMIMKCWALADKYGVPMWQDQLITKLMDHWIPHGIPICNAAWVLDNVSSETPLSKLAIDRLAWDMRKSPPRYFKDGETEMVQDLDLLLSRHDFPLSNFLHFALLKPFLDDGYYDPPGSKGCTYHAHGGDIKCPVANLPG</sequence>
<dbReference type="GeneID" id="27707127"/>
<dbReference type="Pfam" id="PF00651">
    <property type="entry name" value="BTB"/>
    <property type="match status" value="1"/>
</dbReference>
<dbReference type="CDD" id="cd18186">
    <property type="entry name" value="BTB_POZ_ZBTB_KLHL-like"/>
    <property type="match status" value="1"/>
</dbReference>
<dbReference type="InterPro" id="IPR011333">
    <property type="entry name" value="SKP1/BTB/POZ_sf"/>
</dbReference>
<accession>A0A0D2HM45</accession>
<evidence type="ECO:0000313" key="3">
    <source>
        <dbReference type="Proteomes" id="UP000053411"/>
    </source>
</evidence>
<dbReference type="Proteomes" id="UP000053411">
    <property type="component" value="Unassembled WGS sequence"/>
</dbReference>
<dbReference type="Gene3D" id="3.30.710.10">
    <property type="entry name" value="Potassium Channel Kv1.1, Chain A"/>
    <property type="match status" value="1"/>
</dbReference>
<dbReference type="OrthoDB" id="4141102at2759"/>
<dbReference type="InterPro" id="IPR000210">
    <property type="entry name" value="BTB/POZ_dom"/>
</dbReference>
<dbReference type="AlphaFoldDB" id="A0A0D2HM45"/>